<proteinExistence type="predicted"/>
<reference evidence="1 2" key="1">
    <citation type="submission" date="2019-09" db="EMBL/GenBank/DDBJ databases">
        <authorList>
            <person name="Chandra G."/>
            <person name="Truman W A."/>
        </authorList>
    </citation>
    <scope>NUCLEOTIDE SEQUENCE [LARGE SCALE GENOMIC DNA]</scope>
    <source>
        <strain evidence="1">PS943</strain>
    </source>
</reference>
<accession>A0A5E7WKT3</accession>
<protein>
    <submittedName>
        <fullName evidence="1">Uncharacterized protein</fullName>
    </submittedName>
</protein>
<gene>
    <name evidence="1" type="ORF">PS943_04341</name>
</gene>
<dbReference type="Proteomes" id="UP000325645">
    <property type="component" value="Unassembled WGS sequence"/>
</dbReference>
<sequence>MALCHAKEEPATGNLLDVYLFESQYFSQDPGRPHILVFLSWEES</sequence>
<dbReference type="EMBL" id="CABVJH010000008">
    <property type="protein sequence ID" value="VVQ35451.1"/>
    <property type="molecule type" value="Genomic_DNA"/>
</dbReference>
<name>A0A5E7WKT3_PSEFL</name>
<organism evidence="1 2">
    <name type="scientific">Pseudomonas fluorescens</name>
    <dbReference type="NCBI Taxonomy" id="294"/>
    <lineage>
        <taxon>Bacteria</taxon>
        <taxon>Pseudomonadati</taxon>
        <taxon>Pseudomonadota</taxon>
        <taxon>Gammaproteobacteria</taxon>
        <taxon>Pseudomonadales</taxon>
        <taxon>Pseudomonadaceae</taxon>
        <taxon>Pseudomonas</taxon>
    </lineage>
</organism>
<dbReference type="AlphaFoldDB" id="A0A5E7WKT3"/>
<evidence type="ECO:0000313" key="2">
    <source>
        <dbReference type="Proteomes" id="UP000325645"/>
    </source>
</evidence>
<evidence type="ECO:0000313" key="1">
    <source>
        <dbReference type="EMBL" id="VVQ35451.1"/>
    </source>
</evidence>